<evidence type="ECO:0000313" key="6">
    <source>
        <dbReference type="Proteomes" id="UP001445335"/>
    </source>
</evidence>
<dbReference type="Pfam" id="PF01103">
    <property type="entry name" value="Omp85"/>
    <property type="match status" value="1"/>
</dbReference>
<organism evidence="5 6">
    <name type="scientific">Elliptochloris bilobata</name>
    <dbReference type="NCBI Taxonomy" id="381761"/>
    <lineage>
        <taxon>Eukaryota</taxon>
        <taxon>Viridiplantae</taxon>
        <taxon>Chlorophyta</taxon>
        <taxon>core chlorophytes</taxon>
        <taxon>Trebouxiophyceae</taxon>
        <taxon>Trebouxiophyceae incertae sedis</taxon>
        <taxon>Elliptochloris clade</taxon>
        <taxon>Elliptochloris</taxon>
    </lineage>
</organism>
<evidence type="ECO:0000256" key="3">
    <source>
        <dbReference type="SAM" id="MobiDB-lite"/>
    </source>
</evidence>
<feature type="domain" description="Bacterial surface antigen (D15)" evidence="4">
    <location>
        <begin position="66"/>
        <end position="408"/>
    </location>
</feature>
<keyword evidence="2" id="KW-0472">Membrane</keyword>
<protein>
    <recommendedName>
        <fullName evidence="4">Bacterial surface antigen (D15) domain-containing protein</fullName>
    </recommendedName>
</protein>
<gene>
    <name evidence="5" type="ORF">WJX81_003706</name>
</gene>
<evidence type="ECO:0000256" key="1">
    <source>
        <dbReference type="ARBA" id="ARBA00004370"/>
    </source>
</evidence>
<feature type="region of interest" description="Disordered" evidence="3">
    <location>
        <begin position="285"/>
        <end position="305"/>
    </location>
</feature>
<dbReference type="Proteomes" id="UP001445335">
    <property type="component" value="Unassembled WGS sequence"/>
</dbReference>
<keyword evidence="6" id="KW-1185">Reference proteome</keyword>
<dbReference type="Gene3D" id="2.40.160.50">
    <property type="entry name" value="membrane protein fhac: a member of the omp85/tpsb transporter family"/>
    <property type="match status" value="1"/>
</dbReference>
<proteinExistence type="predicted"/>
<dbReference type="EMBL" id="JALJOU010000035">
    <property type="protein sequence ID" value="KAK9833542.1"/>
    <property type="molecule type" value="Genomic_DNA"/>
</dbReference>
<evidence type="ECO:0000259" key="4">
    <source>
        <dbReference type="Pfam" id="PF01103"/>
    </source>
</evidence>
<evidence type="ECO:0000256" key="2">
    <source>
        <dbReference type="ARBA" id="ARBA00023136"/>
    </source>
</evidence>
<sequence>MEAHDAVKALGPYDVVEVVLDDSATGRADAYKVVVSCHEKQRTRYRLGTYVEGTEGSVEATVGVCNAAGLGEEVEATAKVGSQSSSEGRLSVSRGRLGGRPLEGKAAVAQATHSYEPTSSFVERLRGGTVNVGSQEGEHAVAYELAWRTLTDPSRRASLPVRQQLGDHLKSAVSYALHRDRREVGYDGFYTSGCLLRRGSGILGLASVELAGVGLDANLLRFAKAQAGAAVAVPLGFFGSALSLRAEVGALLPWGPGFASQPTCISDRFFIGGVPSNLRGFAFKGAGPSAPRRRGEEEDGAGTDKRDALGGDLMCTLLAALHFPLPFEAPRALGLHGHVFLNGGSTEVLTGTGRPLQQGARDFLRSFRWSAGVGLVWPTTIGRLEVNWCRVLAHQPTDKVRHGIEVGFSPITT</sequence>
<dbReference type="InterPro" id="IPR000184">
    <property type="entry name" value="Bac_surfAg_D15"/>
</dbReference>
<dbReference type="AlphaFoldDB" id="A0AAW1RIG5"/>
<evidence type="ECO:0000313" key="5">
    <source>
        <dbReference type="EMBL" id="KAK9833542.1"/>
    </source>
</evidence>
<reference evidence="5 6" key="1">
    <citation type="journal article" date="2024" name="Nat. Commun.">
        <title>Phylogenomics reveals the evolutionary origins of lichenization in chlorophyte algae.</title>
        <authorList>
            <person name="Puginier C."/>
            <person name="Libourel C."/>
            <person name="Otte J."/>
            <person name="Skaloud P."/>
            <person name="Haon M."/>
            <person name="Grisel S."/>
            <person name="Petersen M."/>
            <person name="Berrin J.G."/>
            <person name="Delaux P.M."/>
            <person name="Dal Grande F."/>
            <person name="Keller J."/>
        </authorList>
    </citation>
    <scope>NUCLEOTIDE SEQUENCE [LARGE SCALE GENOMIC DNA]</scope>
    <source>
        <strain evidence="5 6">SAG 245.80</strain>
    </source>
</reference>
<accession>A0AAW1RIG5</accession>
<comment type="caution">
    <text evidence="5">The sequence shown here is derived from an EMBL/GenBank/DDBJ whole genome shotgun (WGS) entry which is preliminary data.</text>
</comment>
<name>A0AAW1RIG5_9CHLO</name>
<dbReference type="GO" id="GO:0019867">
    <property type="term" value="C:outer membrane"/>
    <property type="evidence" value="ECO:0007669"/>
    <property type="project" value="InterPro"/>
</dbReference>
<comment type="subcellular location">
    <subcellularLocation>
        <location evidence="1">Membrane</location>
    </subcellularLocation>
</comment>